<evidence type="ECO:0000313" key="6">
    <source>
        <dbReference type="Proteomes" id="UP000812966"/>
    </source>
</evidence>
<keyword evidence="2" id="KW-0677">Repeat</keyword>
<dbReference type="SMART" id="SM00320">
    <property type="entry name" value="WD40"/>
    <property type="match status" value="6"/>
</dbReference>
<feature type="region of interest" description="Disordered" evidence="4">
    <location>
        <begin position="920"/>
        <end position="940"/>
    </location>
</feature>
<keyword evidence="1 3" id="KW-0853">WD repeat</keyword>
<gene>
    <name evidence="5" type="ORF">FFLO_04816</name>
</gene>
<dbReference type="InterPro" id="IPR021772">
    <property type="entry name" value="WDR48/Bun107"/>
</dbReference>
<proteinExistence type="predicted"/>
<dbReference type="PROSITE" id="PS50082">
    <property type="entry name" value="WD_REPEATS_2"/>
    <property type="match status" value="4"/>
</dbReference>
<dbReference type="SUPFAM" id="SSF50978">
    <property type="entry name" value="WD40 repeat-like"/>
    <property type="match status" value="1"/>
</dbReference>
<accession>A0A8K0JI71</accession>
<dbReference type="InterPro" id="IPR015943">
    <property type="entry name" value="WD40/YVTN_repeat-like_dom_sf"/>
</dbReference>
<evidence type="ECO:0000313" key="5">
    <source>
        <dbReference type="EMBL" id="KAG7530774.1"/>
    </source>
</evidence>
<name>A0A8K0JI71_9TREE</name>
<feature type="repeat" description="WD" evidence="3">
    <location>
        <begin position="392"/>
        <end position="433"/>
    </location>
</feature>
<organism evidence="5 6">
    <name type="scientific">Filobasidium floriforme</name>
    <dbReference type="NCBI Taxonomy" id="5210"/>
    <lineage>
        <taxon>Eukaryota</taxon>
        <taxon>Fungi</taxon>
        <taxon>Dikarya</taxon>
        <taxon>Basidiomycota</taxon>
        <taxon>Agaricomycotina</taxon>
        <taxon>Tremellomycetes</taxon>
        <taxon>Filobasidiales</taxon>
        <taxon>Filobasidiaceae</taxon>
        <taxon>Filobasidium</taxon>
    </lineage>
</organism>
<feature type="compositionally biased region" description="Pro residues" evidence="4">
    <location>
        <begin position="553"/>
        <end position="566"/>
    </location>
</feature>
<feature type="region of interest" description="Disordered" evidence="4">
    <location>
        <begin position="1268"/>
        <end position="1288"/>
    </location>
</feature>
<dbReference type="InterPro" id="IPR019775">
    <property type="entry name" value="WD40_repeat_CS"/>
</dbReference>
<feature type="compositionally biased region" description="Polar residues" evidence="4">
    <location>
        <begin position="581"/>
        <end position="591"/>
    </location>
</feature>
<dbReference type="Pfam" id="PF00400">
    <property type="entry name" value="WD40"/>
    <property type="match status" value="4"/>
</dbReference>
<dbReference type="Gene3D" id="2.130.10.10">
    <property type="entry name" value="YVTN repeat-like/Quinoprotein amine dehydrogenase"/>
    <property type="match status" value="2"/>
</dbReference>
<dbReference type="CDD" id="cd00200">
    <property type="entry name" value="WD40"/>
    <property type="match status" value="1"/>
</dbReference>
<protein>
    <recommendedName>
        <fullName evidence="7">WD40 repeat-like protein</fullName>
    </recommendedName>
</protein>
<dbReference type="PROSITE" id="PS00678">
    <property type="entry name" value="WD_REPEATS_1"/>
    <property type="match status" value="1"/>
</dbReference>
<dbReference type="InterPro" id="IPR001680">
    <property type="entry name" value="WD40_rpt"/>
</dbReference>
<feature type="region of interest" description="Disordered" evidence="4">
    <location>
        <begin position="529"/>
        <end position="628"/>
    </location>
</feature>
<feature type="repeat" description="WD" evidence="3">
    <location>
        <begin position="247"/>
        <end position="278"/>
    </location>
</feature>
<evidence type="ECO:0000256" key="3">
    <source>
        <dbReference type="PROSITE-ProRule" id="PRU00221"/>
    </source>
</evidence>
<keyword evidence="6" id="KW-1185">Reference proteome</keyword>
<feature type="region of interest" description="Disordered" evidence="4">
    <location>
        <begin position="1012"/>
        <end position="1129"/>
    </location>
</feature>
<dbReference type="GO" id="GO:0000724">
    <property type="term" value="P:double-strand break repair via homologous recombination"/>
    <property type="evidence" value="ECO:0007669"/>
    <property type="project" value="TreeGrafter"/>
</dbReference>
<evidence type="ECO:0000256" key="4">
    <source>
        <dbReference type="SAM" id="MobiDB-lite"/>
    </source>
</evidence>
<comment type="caution">
    <text evidence="5">The sequence shown here is derived from an EMBL/GenBank/DDBJ whole genome shotgun (WGS) entry which is preliminary data.</text>
</comment>
<feature type="region of interest" description="Disordered" evidence="4">
    <location>
        <begin position="713"/>
        <end position="737"/>
    </location>
</feature>
<dbReference type="PANTHER" id="PTHR19862">
    <property type="entry name" value="WD REPEAT-CONTAINING PROTEIN 48"/>
    <property type="match status" value="1"/>
</dbReference>
<dbReference type="InterPro" id="IPR036322">
    <property type="entry name" value="WD40_repeat_dom_sf"/>
</dbReference>
<dbReference type="Proteomes" id="UP000812966">
    <property type="component" value="Unassembled WGS sequence"/>
</dbReference>
<feature type="repeat" description="WD" evidence="3">
    <location>
        <begin position="345"/>
        <end position="377"/>
    </location>
</feature>
<feature type="compositionally biased region" description="Polar residues" evidence="4">
    <location>
        <begin position="719"/>
        <end position="728"/>
    </location>
</feature>
<dbReference type="Pfam" id="PF11816">
    <property type="entry name" value="DUF3337"/>
    <property type="match status" value="1"/>
</dbReference>
<feature type="compositionally biased region" description="Polar residues" evidence="4">
    <location>
        <begin position="920"/>
        <end position="938"/>
    </location>
</feature>
<feature type="compositionally biased region" description="Polar residues" evidence="4">
    <location>
        <begin position="1069"/>
        <end position="1079"/>
    </location>
</feature>
<dbReference type="InterPro" id="IPR051246">
    <property type="entry name" value="WDR48"/>
</dbReference>
<feature type="compositionally biased region" description="Polar residues" evidence="4">
    <location>
        <begin position="1014"/>
        <end position="1044"/>
    </location>
</feature>
<reference evidence="5" key="1">
    <citation type="submission" date="2020-04" db="EMBL/GenBank/DDBJ databases">
        <title>Analysis of mating type loci in Filobasidium floriforme.</title>
        <authorList>
            <person name="Nowrousian M."/>
        </authorList>
    </citation>
    <scope>NUCLEOTIDE SEQUENCE</scope>
    <source>
        <strain evidence="5">CBS 6242</strain>
    </source>
</reference>
<feature type="region of interest" description="Disordered" evidence="4">
    <location>
        <begin position="142"/>
        <end position="221"/>
    </location>
</feature>
<evidence type="ECO:0008006" key="7">
    <source>
        <dbReference type="Google" id="ProtNLM"/>
    </source>
</evidence>
<sequence length="1393" mass="149808">MSRRVSYVLPASDAPVPLLSLPSLTEPRLGRTSPLLLPHQDALNGNPKRNGAIRKNATLVRDSALDSDGTHHPRHCLGVAAIALDTSTLLAGRNTPEGILYTGGRDGLVAGWELGMPMTKRRRPRWSEAMKPGERVRWERLELGESGVSSGDWEGDNEYGDADEVDSELDQEDESYDGTSSDGGMEADHSLLFEDGDTQHAPGHNRGSAGRGASHRRKELEYTERWQIDKETLDRRQPAPTTFRQSVQTHTDWVNDILLCNQNQTVISCSSDRTIRAWAPHDTEKSASPELIGVHRDYAKVLSFSKHSNTLFSGGLDRQVYLWDVTQPRPEDPVATLKFPDQIGEEGGKGSIYALTANDAGTLVAAGSPERVVRLWDPRAAGSQYGQSIAGLIGHTDNIRAILLSQDGRHLLSASSDCTVKLWSLASQRCLHTFTHHTDSVWSLYSDHPNLERFLSGDRTGHLAAVDVTGCKTDYSDGECVLLAKVDVEEGRRGTEGISQIIGMDDEYVWTATGSASVKRWRDVGRKRDRLEAPVPSAERRSSLSVGLTPAPAAQPQPQPPAPTSPPMITVGGFIMPQPKRTLSQAPNAASSLPAEQRDGRTVAFAETSKPTNPFDDANDVSRSSGPMLGVRKTTMSGAPIAGSIMSVASSRTGGAEYATGRNGIAYAHQVCLGLKASPQAFGSSTLDMTETDEKKAQESFLGSAMAYRRSSLARNGAPSLSSHQGQGRATPDPGDVARRDFEEREILVEADPIRDQPAEVIKGRHGLIRALILNDRQHALTVDTGGQVAVWNVIQGKCVGRYDETEISSVYQESGYDLRDIGRDSKEALDIVRERIEGESSTITWCTVDTRIGSLTVHVEENRCFDAEVYADEVGYKGDPAFKEDQRINLGKWALANLFAGLIKAEAAEVSQTSNVDATADGSLQGSTAAPSLSRSPAPTFISLDRATSRRARSQSLITGGASTPGALMFGLATPAITPAVLPPPGTQTSYLNAGGSRGVRETPGGLPIIPQSPATLASNAATPMSPTSSNNPMRSPKASESSMPKDYFSIKTSRPSTAERANPPTTPGANLSSSLPAQTPGGSFMGKFKGFGGKGKKTVEPVSVVPIAPMPEESEEEVEKSPAAPEREAAQLRLLSQIRAHTFQPPPPTEAPPIDLPADVSLLISEESKEAGAWAVIYRSMVSRTEQDMEPLEMAAPGWMLEYLFAGRNRVKEPVKLCFILEPWQGGDAAERLQPMPANNARLTANRVLRIRKVLQYIHDKLELGNQDGKASGASQSAEGRRGSHESGLIIAQSTEASSKSPARFGAVEQARAAAVGKSSTPDAAQMTKADGEARTAEDVLEVLCNGVVVPMTMTLAATKQYIWQAPGLGGGSSGMDVVLQYRWRRMDVSA</sequence>
<dbReference type="PANTHER" id="PTHR19862:SF14">
    <property type="entry name" value="WD REPEAT-CONTAINING PROTEIN 48"/>
    <property type="match status" value="1"/>
</dbReference>
<evidence type="ECO:0000256" key="2">
    <source>
        <dbReference type="ARBA" id="ARBA00022737"/>
    </source>
</evidence>
<feature type="compositionally biased region" description="Basic and acidic residues" evidence="4">
    <location>
        <begin position="529"/>
        <end position="542"/>
    </location>
</feature>
<dbReference type="PROSITE" id="PS50294">
    <property type="entry name" value="WD_REPEATS_REGION"/>
    <property type="match status" value="2"/>
</dbReference>
<dbReference type="GO" id="GO:0043130">
    <property type="term" value="F:ubiquitin binding"/>
    <property type="evidence" value="ECO:0007669"/>
    <property type="project" value="TreeGrafter"/>
</dbReference>
<dbReference type="EMBL" id="JABELV010000109">
    <property type="protein sequence ID" value="KAG7530774.1"/>
    <property type="molecule type" value="Genomic_DNA"/>
</dbReference>
<feature type="repeat" description="WD" evidence="3">
    <location>
        <begin position="292"/>
        <end position="325"/>
    </location>
</feature>
<feature type="compositionally biased region" description="Acidic residues" evidence="4">
    <location>
        <begin position="153"/>
        <end position="176"/>
    </location>
</feature>
<evidence type="ECO:0000256" key="1">
    <source>
        <dbReference type="ARBA" id="ARBA00022574"/>
    </source>
</evidence>